<dbReference type="GO" id="GO:0032993">
    <property type="term" value="C:protein-DNA complex"/>
    <property type="evidence" value="ECO:0007669"/>
    <property type="project" value="TreeGrafter"/>
</dbReference>
<dbReference type="Proteomes" id="UP001189303">
    <property type="component" value="Unassembled WGS sequence"/>
</dbReference>
<evidence type="ECO:0000256" key="1">
    <source>
        <dbReference type="ARBA" id="ARBA00023015"/>
    </source>
</evidence>
<dbReference type="CDD" id="cd17624">
    <property type="entry name" value="REC_OmpR_PmrA-like"/>
    <property type="match status" value="1"/>
</dbReference>
<keyword evidence="11" id="KW-1185">Reference proteome</keyword>
<evidence type="ECO:0000256" key="2">
    <source>
        <dbReference type="ARBA" id="ARBA00023125"/>
    </source>
</evidence>
<dbReference type="InterPro" id="IPR039420">
    <property type="entry name" value="WalR-like"/>
</dbReference>
<evidence type="ECO:0000313" key="8">
    <source>
        <dbReference type="EMBL" id="CAJ0721524.1"/>
    </source>
</evidence>
<dbReference type="EMBL" id="PKQE01000002">
    <property type="protein sequence ID" value="PLC42191.1"/>
    <property type="molecule type" value="Genomic_DNA"/>
</dbReference>
<dbReference type="PANTHER" id="PTHR48111">
    <property type="entry name" value="REGULATOR OF RPOS"/>
    <property type="match status" value="1"/>
</dbReference>
<dbReference type="GO" id="GO:0000976">
    <property type="term" value="F:transcription cis-regulatory region binding"/>
    <property type="evidence" value="ECO:0007669"/>
    <property type="project" value="TreeGrafter"/>
</dbReference>
<evidence type="ECO:0000259" key="6">
    <source>
        <dbReference type="PROSITE" id="PS50110"/>
    </source>
</evidence>
<dbReference type="PANTHER" id="PTHR48111:SF67">
    <property type="entry name" value="TRANSCRIPTIONAL REGULATORY PROTEIN TCTD"/>
    <property type="match status" value="1"/>
</dbReference>
<dbReference type="InterPro" id="IPR001867">
    <property type="entry name" value="OmpR/PhoB-type_DNA-bd"/>
</dbReference>
<dbReference type="GO" id="GO:0005829">
    <property type="term" value="C:cytosol"/>
    <property type="evidence" value="ECO:0007669"/>
    <property type="project" value="TreeGrafter"/>
</dbReference>
<keyword evidence="1" id="KW-0805">Transcription regulation</keyword>
<sequence length="225" mass="25096">MNAILLIEDDLPLGTALARALRQAGYNATWVRRLVDAQKWITTNTFEAIVLDLGLPDGEGHTFLEELRAAHSDVPVIIASARDALSERLKGLDSGADDFLVKPFPVDELIARLRAVLRRHAGQSTNQWNVGNLVVEPSQKRVTQEGQVIELTPREYQLLLELVRRAHRWVPRETLMDALYREGDSVSANALEVVIHHLRRKLGNETIQTIRGVGYMIGGNRGAAQ</sequence>
<dbReference type="Gene3D" id="6.10.250.690">
    <property type="match status" value="1"/>
</dbReference>
<reference evidence="9 10" key="1">
    <citation type="submission" date="2017-12" db="EMBL/GenBank/DDBJ databases">
        <title>Draft genome sequence of Ralstonia pickettii 52.</title>
        <authorList>
            <person name="Zheng B."/>
        </authorList>
    </citation>
    <scope>NUCLEOTIDE SEQUENCE [LARGE SCALE GENOMIC DNA]</scope>
    <source>
        <strain evidence="9 10">52</strain>
    </source>
</reference>
<evidence type="ECO:0000259" key="7">
    <source>
        <dbReference type="PROSITE" id="PS51755"/>
    </source>
</evidence>
<dbReference type="InterPro" id="IPR001789">
    <property type="entry name" value="Sig_transdc_resp-reg_receiver"/>
</dbReference>
<feature type="DNA-binding region" description="OmpR/PhoB-type" evidence="5">
    <location>
        <begin position="125"/>
        <end position="219"/>
    </location>
</feature>
<dbReference type="SMART" id="SM00862">
    <property type="entry name" value="Trans_reg_C"/>
    <property type="match status" value="1"/>
</dbReference>
<dbReference type="OrthoDB" id="9802426at2"/>
<dbReference type="GO" id="GO:0000156">
    <property type="term" value="F:phosphorelay response regulator activity"/>
    <property type="evidence" value="ECO:0007669"/>
    <property type="project" value="TreeGrafter"/>
</dbReference>
<dbReference type="PROSITE" id="PS50110">
    <property type="entry name" value="RESPONSE_REGULATORY"/>
    <property type="match status" value="1"/>
</dbReference>
<evidence type="ECO:0000256" key="4">
    <source>
        <dbReference type="PROSITE-ProRule" id="PRU00169"/>
    </source>
</evidence>
<name>A0A2A4ADM1_RALPI</name>
<dbReference type="SMART" id="SM00448">
    <property type="entry name" value="REC"/>
    <property type="match status" value="1"/>
</dbReference>
<organism evidence="9 10">
    <name type="scientific">Ralstonia pickettii</name>
    <name type="common">Burkholderia pickettii</name>
    <dbReference type="NCBI Taxonomy" id="329"/>
    <lineage>
        <taxon>Bacteria</taxon>
        <taxon>Pseudomonadati</taxon>
        <taxon>Pseudomonadota</taxon>
        <taxon>Betaproteobacteria</taxon>
        <taxon>Burkholderiales</taxon>
        <taxon>Burkholderiaceae</taxon>
        <taxon>Ralstonia</taxon>
    </lineage>
</organism>
<dbReference type="GO" id="GO:0006355">
    <property type="term" value="P:regulation of DNA-templated transcription"/>
    <property type="evidence" value="ECO:0007669"/>
    <property type="project" value="InterPro"/>
</dbReference>
<dbReference type="SUPFAM" id="SSF52172">
    <property type="entry name" value="CheY-like"/>
    <property type="match status" value="1"/>
</dbReference>
<feature type="domain" description="Response regulatory" evidence="6">
    <location>
        <begin position="3"/>
        <end position="117"/>
    </location>
</feature>
<dbReference type="PROSITE" id="PS51755">
    <property type="entry name" value="OMPR_PHOB"/>
    <property type="match status" value="1"/>
</dbReference>
<keyword evidence="4" id="KW-0597">Phosphoprotein</keyword>
<gene>
    <name evidence="8" type="primary">rssB_1</name>
    <name evidence="9" type="ORF">C0Q88_09385</name>
    <name evidence="8" type="ORF">R38712_00058</name>
</gene>
<dbReference type="Gene3D" id="1.10.10.10">
    <property type="entry name" value="Winged helix-like DNA-binding domain superfamily/Winged helix DNA-binding domain"/>
    <property type="match status" value="1"/>
</dbReference>
<feature type="modified residue" description="4-aspartylphosphate" evidence="4">
    <location>
        <position position="52"/>
    </location>
</feature>
<evidence type="ECO:0000313" key="9">
    <source>
        <dbReference type="EMBL" id="PLC42191.1"/>
    </source>
</evidence>
<keyword evidence="2 5" id="KW-0238">DNA-binding</keyword>
<protein>
    <submittedName>
        <fullName evidence="9">DNA-binding response regulator</fullName>
    </submittedName>
    <submittedName>
        <fullName evidence="8">Swarming motility regulation protein RssB</fullName>
    </submittedName>
</protein>
<proteinExistence type="predicted"/>
<dbReference type="RefSeq" id="WP_004631528.1">
    <property type="nucleotide sequence ID" value="NZ_CATWFT010000001.1"/>
</dbReference>
<dbReference type="Proteomes" id="UP000234456">
    <property type="component" value="Unassembled WGS sequence"/>
</dbReference>
<evidence type="ECO:0000313" key="10">
    <source>
        <dbReference type="Proteomes" id="UP000234456"/>
    </source>
</evidence>
<reference evidence="8 11" key="2">
    <citation type="submission" date="2023-07" db="EMBL/GenBank/DDBJ databases">
        <authorList>
            <person name="Peeters C."/>
        </authorList>
    </citation>
    <scope>NUCLEOTIDE SEQUENCE [LARGE SCALE GENOMIC DNA]</scope>
    <source>
        <strain evidence="8 11">R-38712</strain>
    </source>
</reference>
<dbReference type="InterPro" id="IPR011006">
    <property type="entry name" value="CheY-like_superfamily"/>
</dbReference>
<dbReference type="CDD" id="cd00383">
    <property type="entry name" value="trans_reg_C"/>
    <property type="match status" value="1"/>
</dbReference>
<dbReference type="InterPro" id="IPR036388">
    <property type="entry name" value="WH-like_DNA-bd_sf"/>
</dbReference>
<keyword evidence="3" id="KW-0804">Transcription</keyword>
<dbReference type="Gene3D" id="3.40.50.2300">
    <property type="match status" value="1"/>
</dbReference>
<feature type="domain" description="OmpR/PhoB-type" evidence="7">
    <location>
        <begin position="125"/>
        <end position="219"/>
    </location>
</feature>
<comment type="caution">
    <text evidence="9">The sequence shown here is derived from an EMBL/GenBank/DDBJ whole genome shotgun (WGS) entry which is preliminary data.</text>
</comment>
<evidence type="ECO:0000313" key="11">
    <source>
        <dbReference type="Proteomes" id="UP001189303"/>
    </source>
</evidence>
<dbReference type="Pfam" id="PF00072">
    <property type="entry name" value="Response_reg"/>
    <property type="match status" value="1"/>
</dbReference>
<accession>A0A2A4ADM1</accession>
<evidence type="ECO:0000256" key="5">
    <source>
        <dbReference type="PROSITE-ProRule" id="PRU01091"/>
    </source>
</evidence>
<dbReference type="EMBL" id="CATWFT010000001">
    <property type="protein sequence ID" value="CAJ0721524.1"/>
    <property type="molecule type" value="Genomic_DNA"/>
</dbReference>
<evidence type="ECO:0000256" key="3">
    <source>
        <dbReference type="ARBA" id="ARBA00023163"/>
    </source>
</evidence>
<dbReference type="Pfam" id="PF00486">
    <property type="entry name" value="Trans_reg_C"/>
    <property type="match status" value="1"/>
</dbReference>
<dbReference type="AlphaFoldDB" id="A0A2A4ADM1"/>